<keyword evidence="6 7" id="KW-0472">Membrane</keyword>
<dbReference type="InterPro" id="IPR000715">
    <property type="entry name" value="Glycosyl_transferase_4"/>
</dbReference>
<feature type="transmembrane region" description="Helical" evidence="7">
    <location>
        <begin position="48"/>
        <end position="67"/>
    </location>
</feature>
<feature type="transmembrane region" description="Helical" evidence="7">
    <location>
        <begin position="299"/>
        <end position="319"/>
    </location>
</feature>
<proteinExistence type="predicted"/>
<evidence type="ECO:0000256" key="7">
    <source>
        <dbReference type="SAM" id="Phobius"/>
    </source>
</evidence>
<evidence type="ECO:0000313" key="9">
    <source>
        <dbReference type="Proteomes" id="UP001374803"/>
    </source>
</evidence>
<organism evidence="8 9">
    <name type="scientific">Pendulispora rubella</name>
    <dbReference type="NCBI Taxonomy" id="2741070"/>
    <lineage>
        <taxon>Bacteria</taxon>
        <taxon>Pseudomonadati</taxon>
        <taxon>Myxococcota</taxon>
        <taxon>Myxococcia</taxon>
        <taxon>Myxococcales</taxon>
        <taxon>Sorangiineae</taxon>
        <taxon>Pendulisporaceae</taxon>
        <taxon>Pendulispora</taxon>
    </lineage>
</organism>
<sequence>MFSAIIAFFLATVVAALLTPIVRRLALAVGAVDDPSARRVHTRRVPRLGGMAIVLGFFVPLVALYALDTQSARILFSQPRVVGGLVVGSLIMAGLGLCDDVIGVGAKMKLALQVTAAVLAYASGLRIDGVSLPFIGAITFGWAALPVTVLWFCGIVNALNLIDGLDGLAGGVAFFACLTNTVVAFMGHNVSIALLSVTLGGAIVGFLFYNFNPAKIFMGDSGSMFLGFALAASALLGAGTQKTPTLIAIIAPLVALGLPIMDMLFAIARRFLMRRSIFAADRGHIHHRLLDLGLTHRRAVLVLYAISLAFTVIALGLHFGRSWQVGVALVVLTTLIFGVVRFVGAFSMTFASHRGLDPLVDKLRRAVPDVIARISVANLDDLPKTLERFAEEHGLLAVEAKAPSGARMGSFRWETSTARAVKEAVSAKFALVDATSNPLELEFQMDSPDGVVGPQAEILLQLVADAVESRLQRVVRARAASASGRLRPVS</sequence>
<feature type="transmembrane region" description="Helical" evidence="7">
    <location>
        <begin position="6"/>
        <end position="27"/>
    </location>
</feature>
<feature type="transmembrane region" description="Helical" evidence="7">
    <location>
        <begin position="133"/>
        <end position="156"/>
    </location>
</feature>
<comment type="subcellular location">
    <subcellularLocation>
        <location evidence="1">Cell membrane</location>
        <topology evidence="1">Multi-pass membrane protein</topology>
    </subcellularLocation>
</comment>
<gene>
    <name evidence="8" type="ORF">LVJ94_14205</name>
</gene>
<dbReference type="GO" id="GO:0016740">
    <property type="term" value="F:transferase activity"/>
    <property type="evidence" value="ECO:0007669"/>
    <property type="project" value="UniProtKB-KW"/>
</dbReference>
<dbReference type="RefSeq" id="WP_394838060.1">
    <property type="nucleotide sequence ID" value="NZ_CP089929.1"/>
</dbReference>
<evidence type="ECO:0000256" key="6">
    <source>
        <dbReference type="ARBA" id="ARBA00023136"/>
    </source>
</evidence>
<feature type="transmembrane region" description="Helical" evidence="7">
    <location>
        <begin position="79"/>
        <end position="98"/>
    </location>
</feature>
<dbReference type="PROSITE" id="PS01348">
    <property type="entry name" value="MRAY_2"/>
    <property type="match status" value="1"/>
</dbReference>
<keyword evidence="5 7" id="KW-1133">Transmembrane helix</keyword>
<keyword evidence="2" id="KW-1003">Cell membrane</keyword>
<feature type="transmembrane region" description="Helical" evidence="7">
    <location>
        <begin position="325"/>
        <end position="344"/>
    </location>
</feature>
<feature type="transmembrane region" description="Helical" evidence="7">
    <location>
        <begin position="168"/>
        <end position="186"/>
    </location>
</feature>
<evidence type="ECO:0000256" key="3">
    <source>
        <dbReference type="ARBA" id="ARBA00022679"/>
    </source>
</evidence>
<dbReference type="PANTHER" id="PTHR22926">
    <property type="entry name" value="PHOSPHO-N-ACETYLMURAMOYL-PENTAPEPTIDE-TRANSFERASE"/>
    <property type="match status" value="1"/>
</dbReference>
<dbReference type="Proteomes" id="UP001374803">
    <property type="component" value="Chromosome"/>
</dbReference>
<dbReference type="EMBL" id="CP089983">
    <property type="protein sequence ID" value="WXB08385.1"/>
    <property type="molecule type" value="Genomic_DNA"/>
</dbReference>
<dbReference type="Pfam" id="PF00953">
    <property type="entry name" value="Glycos_transf_4"/>
    <property type="match status" value="1"/>
</dbReference>
<evidence type="ECO:0000256" key="4">
    <source>
        <dbReference type="ARBA" id="ARBA00022692"/>
    </source>
</evidence>
<evidence type="ECO:0000256" key="1">
    <source>
        <dbReference type="ARBA" id="ARBA00004651"/>
    </source>
</evidence>
<dbReference type="PANTHER" id="PTHR22926:SF3">
    <property type="entry name" value="UNDECAPRENYL-PHOSPHATE ALPHA-N-ACETYLGLUCOSAMINYL 1-PHOSPHATE TRANSFERASE"/>
    <property type="match status" value="1"/>
</dbReference>
<accession>A0ABZ2LGW3</accession>
<dbReference type="CDD" id="cd06853">
    <property type="entry name" value="GT_WecA_like"/>
    <property type="match status" value="1"/>
</dbReference>
<feature type="transmembrane region" description="Helical" evidence="7">
    <location>
        <begin position="223"/>
        <end position="240"/>
    </location>
</feature>
<protein>
    <submittedName>
        <fullName evidence="8">Undecaprenyl/decaprenyl-phosphate alpha-N-acetylglucosaminyl 1-phosphate transferase</fullName>
    </submittedName>
</protein>
<keyword evidence="9" id="KW-1185">Reference proteome</keyword>
<evidence type="ECO:0000256" key="2">
    <source>
        <dbReference type="ARBA" id="ARBA00022475"/>
    </source>
</evidence>
<reference evidence="8" key="1">
    <citation type="submission" date="2021-12" db="EMBL/GenBank/DDBJ databases">
        <title>Discovery of the Pendulisporaceae a myxobacterial family with distinct sporulation behavior and unique specialized metabolism.</title>
        <authorList>
            <person name="Garcia R."/>
            <person name="Popoff A."/>
            <person name="Bader C.D."/>
            <person name="Loehr J."/>
            <person name="Walesch S."/>
            <person name="Walt C."/>
            <person name="Boldt J."/>
            <person name="Bunk B."/>
            <person name="Haeckl F.J.F.P.J."/>
            <person name="Gunesch A.P."/>
            <person name="Birkelbach J."/>
            <person name="Nuebel U."/>
            <person name="Pietschmann T."/>
            <person name="Bach T."/>
            <person name="Mueller R."/>
        </authorList>
    </citation>
    <scope>NUCLEOTIDE SEQUENCE</scope>
    <source>
        <strain evidence="8">MSr11367</strain>
    </source>
</reference>
<keyword evidence="4 7" id="KW-0812">Transmembrane</keyword>
<name>A0ABZ2LGW3_9BACT</name>
<evidence type="ECO:0000313" key="8">
    <source>
        <dbReference type="EMBL" id="WXB08385.1"/>
    </source>
</evidence>
<dbReference type="InterPro" id="IPR018480">
    <property type="entry name" value="PNAcMuramoyl-5peptid_Trfase_CS"/>
</dbReference>
<feature type="transmembrane region" description="Helical" evidence="7">
    <location>
        <begin position="110"/>
        <end position="127"/>
    </location>
</feature>
<evidence type="ECO:0000256" key="5">
    <source>
        <dbReference type="ARBA" id="ARBA00022989"/>
    </source>
</evidence>
<feature type="transmembrane region" description="Helical" evidence="7">
    <location>
        <begin position="246"/>
        <end position="268"/>
    </location>
</feature>
<keyword evidence="3 8" id="KW-0808">Transferase</keyword>
<feature type="transmembrane region" description="Helical" evidence="7">
    <location>
        <begin position="192"/>
        <end position="211"/>
    </location>
</feature>